<keyword evidence="1 4" id="KW-0732">Signal</keyword>
<keyword evidence="7" id="KW-1185">Reference proteome</keyword>
<name>A0ABM9B210_9BACT</name>
<dbReference type="RefSeq" id="WP_238750965.1">
    <property type="nucleotide sequence ID" value="NZ_CAKLPZ010000002.1"/>
</dbReference>
<evidence type="ECO:0000256" key="3">
    <source>
        <dbReference type="SAM" id="MobiDB-lite"/>
    </source>
</evidence>
<feature type="compositionally biased region" description="Polar residues" evidence="3">
    <location>
        <begin position="27"/>
        <end position="37"/>
    </location>
</feature>
<keyword evidence="2" id="KW-0472">Membrane</keyword>
<evidence type="ECO:0000313" key="6">
    <source>
        <dbReference type="EMBL" id="CAH1001042.1"/>
    </source>
</evidence>
<accession>A0ABM9B210</accession>
<dbReference type="Pfam" id="PF07715">
    <property type="entry name" value="Plug"/>
    <property type="match status" value="1"/>
</dbReference>
<dbReference type="Proteomes" id="UP000837803">
    <property type="component" value="Unassembled WGS sequence"/>
</dbReference>
<feature type="domain" description="TonB-dependent receptor plug" evidence="5">
    <location>
        <begin position="54"/>
        <end position="144"/>
    </location>
</feature>
<feature type="region of interest" description="Disordered" evidence="3">
    <location>
        <begin position="27"/>
        <end position="52"/>
    </location>
</feature>
<dbReference type="PROSITE" id="PS52016">
    <property type="entry name" value="TONB_DEPENDENT_REC_3"/>
    <property type="match status" value="1"/>
</dbReference>
<keyword evidence="2" id="KW-0813">Transport</keyword>
<dbReference type="Gene3D" id="2.170.130.10">
    <property type="entry name" value="TonB-dependent receptor, plug domain"/>
    <property type="match status" value="1"/>
</dbReference>
<comment type="caution">
    <text evidence="6">The sequence shown here is derived from an EMBL/GenBank/DDBJ whole genome shotgun (WGS) entry which is preliminary data.</text>
</comment>
<sequence length="151" mass="16143">MQHLLIRLLCFTFLCLSISACTPTASRTAAQQDSDTATRAIRSSRGSNSVEVDAAETGTDLTSYLRRVAGVSVRGSGPGATVRIRGDVNFNSDSTPLFVVNGTPIGNNFSNVYSTVDVNEIARVQVLKNVSDTNRYGMQGANGVIEIKLKK</sequence>
<organism evidence="6 7">
    <name type="scientific">Neolewinella maritima</name>
    <dbReference type="NCBI Taxonomy" id="1383882"/>
    <lineage>
        <taxon>Bacteria</taxon>
        <taxon>Pseudomonadati</taxon>
        <taxon>Bacteroidota</taxon>
        <taxon>Saprospiria</taxon>
        <taxon>Saprospirales</taxon>
        <taxon>Lewinellaceae</taxon>
        <taxon>Neolewinella</taxon>
    </lineage>
</organism>
<feature type="signal peptide" evidence="4">
    <location>
        <begin position="1"/>
        <end position="20"/>
    </location>
</feature>
<reference evidence="6" key="1">
    <citation type="submission" date="2021-12" db="EMBL/GenBank/DDBJ databases">
        <authorList>
            <person name="Rodrigo-Torres L."/>
            <person name="Arahal R. D."/>
            <person name="Lucena T."/>
        </authorList>
    </citation>
    <scope>NUCLEOTIDE SEQUENCE</scope>
    <source>
        <strain evidence="6">CECT 8419</strain>
    </source>
</reference>
<evidence type="ECO:0000259" key="5">
    <source>
        <dbReference type="Pfam" id="PF07715"/>
    </source>
</evidence>
<dbReference type="SUPFAM" id="SSF56935">
    <property type="entry name" value="Porins"/>
    <property type="match status" value="1"/>
</dbReference>
<dbReference type="PROSITE" id="PS51257">
    <property type="entry name" value="PROKAR_LIPOPROTEIN"/>
    <property type="match status" value="1"/>
</dbReference>
<dbReference type="EMBL" id="CAKLPZ010000002">
    <property type="protein sequence ID" value="CAH1001042.1"/>
    <property type="molecule type" value="Genomic_DNA"/>
</dbReference>
<comment type="similarity">
    <text evidence="2">Belongs to the TonB-dependent receptor family.</text>
</comment>
<keyword evidence="2" id="KW-0812">Transmembrane</keyword>
<dbReference type="InterPro" id="IPR012910">
    <property type="entry name" value="Plug_dom"/>
</dbReference>
<dbReference type="InterPro" id="IPR037066">
    <property type="entry name" value="Plug_dom_sf"/>
</dbReference>
<keyword evidence="2" id="KW-1134">Transmembrane beta strand</keyword>
<proteinExistence type="inferred from homology"/>
<comment type="subcellular location">
    <subcellularLocation>
        <location evidence="2">Cell outer membrane</location>
        <topology evidence="2">Multi-pass membrane protein</topology>
    </subcellularLocation>
</comment>
<protein>
    <recommendedName>
        <fullName evidence="5">TonB-dependent receptor plug domain-containing protein</fullName>
    </recommendedName>
</protein>
<evidence type="ECO:0000256" key="1">
    <source>
        <dbReference type="ARBA" id="ARBA00022729"/>
    </source>
</evidence>
<gene>
    <name evidence="6" type="ORF">LEM8419_02012</name>
</gene>
<dbReference type="InterPro" id="IPR039426">
    <property type="entry name" value="TonB-dep_rcpt-like"/>
</dbReference>
<dbReference type="PANTHER" id="PTHR30069:SF29">
    <property type="entry name" value="HEMOGLOBIN AND HEMOGLOBIN-HAPTOGLOBIN-BINDING PROTEIN 1-RELATED"/>
    <property type="match status" value="1"/>
</dbReference>
<evidence type="ECO:0000256" key="2">
    <source>
        <dbReference type="PROSITE-ProRule" id="PRU01360"/>
    </source>
</evidence>
<evidence type="ECO:0000256" key="4">
    <source>
        <dbReference type="SAM" id="SignalP"/>
    </source>
</evidence>
<evidence type="ECO:0000313" key="7">
    <source>
        <dbReference type="Proteomes" id="UP000837803"/>
    </source>
</evidence>
<dbReference type="PANTHER" id="PTHR30069">
    <property type="entry name" value="TONB-DEPENDENT OUTER MEMBRANE RECEPTOR"/>
    <property type="match status" value="1"/>
</dbReference>
<feature type="chain" id="PRO_5045940975" description="TonB-dependent receptor plug domain-containing protein" evidence="4">
    <location>
        <begin position="21"/>
        <end position="151"/>
    </location>
</feature>
<keyword evidence="2" id="KW-0998">Cell outer membrane</keyword>